<proteinExistence type="predicted"/>
<evidence type="ECO:0000256" key="2">
    <source>
        <dbReference type="SAM" id="Phobius"/>
    </source>
</evidence>
<dbReference type="AlphaFoldDB" id="A0A177NAF4"/>
<keyword evidence="2" id="KW-1133">Transmembrane helix</keyword>
<dbReference type="PRINTS" id="PR00813">
    <property type="entry name" value="BCTERIALGSPG"/>
</dbReference>
<dbReference type="SUPFAM" id="SSF54523">
    <property type="entry name" value="Pili subunits"/>
    <property type="match status" value="1"/>
</dbReference>
<dbReference type="GO" id="GO:0015628">
    <property type="term" value="P:protein secretion by the type II secretion system"/>
    <property type="evidence" value="ECO:0007669"/>
    <property type="project" value="InterPro"/>
</dbReference>
<gene>
    <name evidence="3" type="ORF">A1507_14865</name>
</gene>
<keyword evidence="2" id="KW-0472">Membrane</keyword>
<name>A0A177NAF4_9GAMM</name>
<keyword evidence="1" id="KW-0488">Methylation</keyword>
<sequence>MLSNKIDRSGFTFIEALLATAIVGILATIAVPAYNGYIDRTKNSLAISQIMAIQTEIERYYTREFRYPDALADLGAALPGVGIDPWGNAYVYLNIINGGPGVKGDVRKDHALNPINTNYDLYSKGKNGVTKKQVSQKDSLDDIIVARDGSFVGLAADF</sequence>
<dbReference type="InterPro" id="IPR012902">
    <property type="entry name" value="N_methyl_site"/>
</dbReference>
<organism evidence="3 4">
    <name type="scientific">Methylomonas koyamae</name>
    <dbReference type="NCBI Taxonomy" id="702114"/>
    <lineage>
        <taxon>Bacteria</taxon>
        <taxon>Pseudomonadati</taxon>
        <taxon>Pseudomonadota</taxon>
        <taxon>Gammaproteobacteria</taxon>
        <taxon>Methylococcales</taxon>
        <taxon>Methylococcaceae</taxon>
        <taxon>Methylomonas</taxon>
    </lineage>
</organism>
<evidence type="ECO:0000313" key="3">
    <source>
        <dbReference type="EMBL" id="OAI14574.1"/>
    </source>
</evidence>
<comment type="caution">
    <text evidence="3">The sequence shown here is derived from an EMBL/GenBank/DDBJ whole genome shotgun (WGS) entry which is preliminary data.</text>
</comment>
<evidence type="ECO:0000313" key="4">
    <source>
        <dbReference type="Proteomes" id="UP000077857"/>
    </source>
</evidence>
<feature type="transmembrane region" description="Helical" evidence="2">
    <location>
        <begin position="12"/>
        <end position="34"/>
    </location>
</feature>
<dbReference type="Pfam" id="PF07963">
    <property type="entry name" value="N_methyl"/>
    <property type="match status" value="1"/>
</dbReference>
<dbReference type="GO" id="GO:0015627">
    <property type="term" value="C:type II protein secretion system complex"/>
    <property type="evidence" value="ECO:0007669"/>
    <property type="project" value="InterPro"/>
</dbReference>
<protein>
    <recommendedName>
        <fullName evidence="5">Prepilin-type N-terminal cleavage/methylation domain-containing protein</fullName>
    </recommendedName>
</protein>
<dbReference type="EMBL" id="LUUJ01000087">
    <property type="protein sequence ID" value="OAI14574.1"/>
    <property type="molecule type" value="Genomic_DNA"/>
</dbReference>
<dbReference type="RefSeq" id="WP_064041040.1">
    <property type="nucleotide sequence ID" value="NZ_LUUJ01000087.1"/>
</dbReference>
<evidence type="ECO:0000256" key="1">
    <source>
        <dbReference type="ARBA" id="ARBA00022481"/>
    </source>
</evidence>
<evidence type="ECO:0008006" key="5">
    <source>
        <dbReference type="Google" id="ProtNLM"/>
    </source>
</evidence>
<reference evidence="3 4" key="1">
    <citation type="submission" date="2016-03" db="EMBL/GenBank/DDBJ databases">
        <authorList>
            <person name="Ploux O."/>
        </authorList>
    </citation>
    <scope>NUCLEOTIDE SEQUENCE [LARGE SCALE GENOMIC DNA]</scope>
    <source>
        <strain evidence="3 4">R-45378</strain>
    </source>
</reference>
<dbReference type="NCBIfam" id="TIGR02532">
    <property type="entry name" value="IV_pilin_GFxxxE"/>
    <property type="match status" value="1"/>
</dbReference>
<keyword evidence="2" id="KW-0812">Transmembrane</keyword>
<dbReference type="InterPro" id="IPR045584">
    <property type="entry name" value="Pilin-like"/>
</dbReference>
<dbReference type="Gene3D" id="3.30.700.10">
    <property type="entry name" value="Glycoprotein, Type 4 Pilin"/>
    <property type="match status" value="1"/>
</dbReference>
<dbReference type="InterPro" id="IPR000983">
    <property type="entry name" value="Bac_GSPG_pilin"/>
</dbReference>
<accession>A0A177NAF4</accession>
<dbReference type="OrthoDB" id="5296638at2"/>
<dbReference type="Proteomes" id="UP000077857">
    <property type="component" value="Unassembled WGS sequence"/>
</dbReference>